<keyword evidence="2" id="KW-1185">Reference proteome</keyword>
<evidence type="ECO:0000313" key="2">
    <source>
        <dbReference type="Proteomes" id="UP000027120"/>
    </source>
</evidence>
<feature type="non-terminal residue" evidence="1">
    <location>
        <position position="1"/>
    </location>
</feature>
<name>A0A067D2U5_CITSI</name>
<accession>A0A067D2U5</accession>
<protein>
    <submittedName>
        <fullName evidence="1">Uncharacterized protein</fullName>
    </submittedName>
</protein>
<sequence>LPDTNSTETLCVGTYDQVSHGYRDEKLLFVYDSSRDFEKFKNTIIVKVNDTSFYRSNEEKKVWEEIYPTLWLP</sequence>
<proteinExistence type="predicted"/>
<reference evidence="1 2" key="1">
    <citation type="submission" date="2014-04" db="EMBL/GenBank/DDBJ databases">
        <authorList>
            <consortium name="International Citrus Genome Consortium"/>
            <person name="Gmitter F."/>
            <person name="Chen C."/>
            <person name="Farmerie W."/>
            <person name="Harkins T."/>
            <person name="Desany B."/>
            <person name="Mohiuddin M."/>
            <person name="Kodira C."/>
            <person name="Borodovsky M."/>
            <person name="Lomsadze A."/>
            <person name="Burns P."/>
            <person name="Jenkins J."/>
            <person name="Prochnik S."/>
            <person name="Shu S."/>
            <person name="Chapman J."/>
            <person name="Pitluck S."/>
            <person name="Schmutz J."/>
            <person name="Rokhsar D."/>
        </authorList>
    </citation>
    <scope>NUCLEOTIDE SEQUENCE</scope>
</reference>
<organism evidence="1 2">
    <name type="scientific">Citrus sinensis</name>
    <name type="common">Sweet orange</name>
    <name type="synonym">Citrus aurantium var. sinensis</name>
    <dbReference type="NCBI Taxonomy" id="2711"/>
    <lineage>
        <taxon>Eukaryota</taxon>
        <taxon>Viridiplantae</taxon>
        <taxon>Streptophyta</taxon>
        <taxon>Embryophyta</taxon>
        <taxon>Tracheophyta</taxon>
        <taxon>Spermatophyta</taxon>
        <taxon>Magnoliopsida</taxon>
        <taxon>eudicotyledons</taxon>
        <taxon>Gunneridae</taxon>
        <taxon>Pentapetalae</taxon>
        <taxon>rosids</taxon>
        <taxon>malvids</taxon>
        <taxon>Sapindales</taxon>
        <taxon>Rutaceae</taxon>
        <taxon>Aurantioideae</taxon>
        <taxon>Citrus</taxon>
    </lineage>
</organism>
<dbReference type="AlphaFoldDB" id="A0A067D2U5"/>
<gene>
    <name evidence="1" type="ORF">CISIN_1g042643mg</name>
</gene>
<evidence type="ECO:0000313" key="1">
    <source>
        <dbReference type="EMBL" id="KDO35810.1"/>
    </source>
</evidence>
<dbReference type="Proteomes" id="UP000027120">
    <property type="component" value="Unassembled WGS sequence"/>
</dbReference>
<dbReference type="EMBL" id="KK797337">
    <property type="protein sequence ID" value="KDO35810.1"/>
    <property type="molecule type" value="Genomic_DNA"/>
</dbReference>